<accession>A0A143HBJ1</accession>
<gene>
    <name evidence="2" type="ORF">ATY39_05020</name>
</gene>
<sequence>MTNMKEVNFPKPSYEEWKDASIKALKGKPFESLFTKTIEGITIEPLYTMEDLLNTLDGKLDAQANTVREMRSEGAFAIAQSTYADCIDEYISELKNSVLFGNQYLMIDQVSFEWSEEALKKLAGLLNDHPFFIRTADPEILNVFDFIENKEAKGFVLSNEHCQINGFQNVRKVSANIIDAHYKGANAVQELAIALAIASEQMEKVADFNQLENQFFAAFSIDTQFFMEIAKLRAFRILWKAFAKAYGIKNPKPVKIHAETSLRRFSKLDPYVNLLRAGNEAFAAAIGGADLLTVHPHNIITKPTSQSVRIARNVGLVIREESHVTKIEDPSGGAYYIESLTHDLAKEAWEKFVGIEAMGGYTQYVESGRLEKELEETMTKRLLEVETSKTILVGTNDFADANEEASVETFYKVQRLAEPFEGLRRNMKDAKVKAAILPFGDLKKIKPRIDFATGVLATAGMISNVIEPTSDIEKAKEWLKNSKEDYVIFCATDEDTLNAIPVLLEEKPASIILDVAGKFDTDWHTKGLNGYLYKGQNMIRKLKNIAETLKEVQR</sequence>
<evidence type="ECO:0000313" key="2">
    <source>
        <dbReference type="EMBL" id="AMW98866.1"/>
    </source>
</evidence>
<evidence type="ECO:0000313" key="3">
    <source>
        <dbReference type="Proteomes" id="UP000076021"/>
    </source>
</evidence>
<evidence type="ECO:0000259" key="1">
    <source>
        <dbReference type="Pfam" id="PF01642"/>
    </source>
</evidence>
<dbReference type="OrthoDB" id="9762378at2"/>
<dbReference type="KEGG" id="rst:ATY39_05020"/>
<dbReference type="Gene3D" id="3.40.50.280">
    <property type="entry name" value="Cobalamin-binding domain"/>
    <property type="match status" value="1"/>
</dbReference>
<dbReference type="GO" id="GO:0005737">
    <property type="term" value="C:cytoplasm"/>
    <property type="evidence" value="ECO:0007669"/>
    <property type="project" value="TreeGrafter"/>
</dbReference>
<dbReference type="RefSeq" id="WP_066786724.1">
    <property type="nucleotide sequence ID" value="NZ_CP014806.1"/>
</dbReference>
<dbReference type="EMBL" id="CP014806">
    <property type="protein sequence ID" value="AMW98866.1"/>
    <property type="molecule type" value="Genomic_DNA"/>
</dbReference>
<protein>
    <submittedName>
        <fullName evidence="2">Methylmalonyl-CoA mutase</fullName>
    </submittedName>
</protein>
<dbReference type="AlphaFoldDB" id="A0A143HBJ1"/>
<dbReference type="GO" id="GO:0004494">
    <property type="term" value="F:methylmalonyl-CoA mutase activity"/>
    <property type="evidence" value="ECO:0007669"/>
    <property type="project" value="TreeGrafter"/>
</dbReference>
<proteinExistence type="predicted"/>
<dbReference type="PANTHER" id="PTHR48101:SF1">
    <property type="entry name" value="METHYLMALONYL-COA MUTASE, LARGE SUBUNIT"/>
    <property type="match status" value="1"/>
</dbReference>
<dbReference type="SUPFAM" id="SSF51703">
    <property type="entry name" value="Cobalamin (vitamin B12)-dependent enzymes"/>
    <property type="match status" value="1"/>
</dbReference>
<dbReference type="GO" id="GO:0019678">
    <property type="term" value="P:propionate metabolic process, methylmalonyl pathway"/>
    <property type="evidence" value="ECO:0007669"/>
    <property type="project" value="TreeGrafter"/>
</dbReference>
<reference evidence="2 3" key="1">
    <citation type="journal article" date="2016" name="Genome Announc.">
        <title>Whole-Genome Sequence of Rummeliibacillus stabekisii Strain PP9 Isolated from Antarctic Soil.</title>
        <authorList>
            <person name="da Mota F.F."/>
            <person name="Vollu R.E."/>
            <person name="Jurelevicius D."/>
            <person name="Seldin L."/>
        </authorList>
    </citation>
    <scope>NUCLEOTIDE SEQUENCE [LARGE SCALE GENOMIC DNA]</scope>
    <source>
        <strain evidence="2 3">PP9</strain>
    </source>
</reference>
<feature type="domain" description="Methylmalonyl-CoA mutase alpha/beta chain catalytic" evidence="1">
    <location>
        <begin position="169"/>
        <end position="465"/>
    </location>
</feature>
<dbReference type="InterPro" id="IPR006099">
    <property type="entry name" value="MeMalonylCoA_mutase_a/b_cat"/>
</dbReference>
<dbReference type="Pfam" id="PF01642">
    <property type="entry name" value="MM_CoA_mutase"/>
    <property type="match status" value="1"/>
</dbReference>
<dbReference type="GO" id="GO:0031419">
    <property type="term" value="F:cobalamin binding"/>
    <property type="evidence" value="ECO:0007669"/>
    <property type="project" value="InterPro"/>
</dbReference>
<dbReference type="InterPro" id="IPR016176">
    <property type="entry name" value="Cbl-dep_enz_cat"/>
</dbReference>
<dbReference type="STRING" id="241244.ATY39_05020"/>
<organism evidence="2 3">
    <name type="scientific">Rummeliibacillus stabekisii</name>
    <dbReference type="NCBI Taxonomy" id="241244"/>
    <lineage>
        <taxon>Bacteria</taxon>
        <taxon>Bacillati</taxon>
        <taxon>Bacillota</taxon>
        <taxon>Bacilli</taxon>
        <taxon>Bacillales</taxon>
        <taxon>Caryophanaceae</taxon>
        <taxon>Rummeliibacillus</taxon>
    </lineage>
</organism>
<dbReference type="Proteomes" id="UP000076021">
    <property type="component" value="Chromosome"/>
</dbReference>
<dbReference type="PANTHER" id="PTHR48101">
    <property type="entry name" value="METHYLMALONYL-COA MUTASE, MITOCHONDRIAL-RELATED"/>
    <property type="match status" value="1"/>
</dbReference>
<keyword evidence="3" id="KW-1185">Reference proteome</keyword>
<name>A0A143HBJ1_9BACL</name>
<reference evidence="3" key="2">
    <citation type="submission" date="2016-03" db="EMBL/GenBank/DDBJ databases">
        <authorList>
            <person name="Ploux O."/>
        </authorList>
    </citation>
    <scope>NUCLEOTIDE SEQUENCE [LARGE SCALE GENOMIC DNA]</scope>
    <source>
        <strain evidence="3">PP9</strain>
    </source>
</reference>
<dbReference type="Gene3D" id="3.20.20.240">
    <property type="entry name" value="Methylmalonyl-CoA mutase"/>
    <property type="match status" value="2"/>
</dbReference>